<reference evidence="2" key="2">
    <citation type="submission" date="2017-02" db="EMBL/GenBank/DDBJ databases">
        <title>WGS assembly of Sorghum bicolor.</title>
        <authorList>
            <person name="Paterson A."/>
            <person name="Mullet J."/>
            <person name="Bowers J."/>
            <person name="Bruggmann R."/>
            <person name="Dubchak I."/>
            <person name="Grimwood J."/>
            <person name="Gundlach H."/>
            <person name="Haberer G."/>
            <person name="Hellsten U."/>
            <person name="Mitros T."/>
            <person name="Poliakov A."/>
            <person name="Schmutz J."/>
            <person name="Spannagl M."/>
            <person name="Tang H."/>
            <person name="Wang X."/>
            <person name="Wicker T."/>
            <person name="Bharti A."/>
            <person name="Chapman J."/>
            <person name="Feltus F."/>
            <person name="Gowik U."/>
            <person name="Grigoriev I."/>
            <person name="Lyons E."/>
            <person name="Maher C."/>
            <person name="Martis M."/>
            <person name="Narechania A."/>
            <person name="Otillar R."/>
            <person name="Penning B."/>
            <person name="Salamov A."/>
            <person name="Wang Y."/>
            <person name="Zhang L."/>
            <person name="Carpita N."/>
            <person name="Freeling M."/>
            <person name="Gingle A."/>
            <person name="Hash C."/>
            <person name="Keller B."/>
            <person name="Klein P."/>
            <person name="Kresovich S."/>
            <person name="Mccann M."/>
            <person name="Ming R."/>
            <person name="Peterson D."/>
            <person name="Rahman M."/>
            <person name="Ware D."/>
            <person name="Westhoff P."/>
            <person name="Mayer K."/>
            <person name="Messing J."/>
            <person name="Sims D."/>
            <person name="Jenkins J."/>
            <person name="Shu S."/>
            <person name="Rokhsar D."/>
        </authorList>
    </citation>
    <scope>NUCLEOTIDE SEQUENCE</scope>
</reference>
<feature type="region of interest" description="Disordered" evidence="1">
    <location>
        <begin position="131"/>
        <end position="152"/>
    </location>
</feature>
<protein>
    <submittedName>
        <fullName evidence="2">Uncharacterized protein</fullName>
    </submittedName>
</protein>
<dbReference type="EMBL" id="CM000764">
    <property type="protein sequence ID" value="OQU83562.1"/>
    <property type="molecule type" value="Genomic_DNA"/>
</dbReference>
<dbReference type="Gramene" id="OQU83563">
    <property type="protein sequence ID" value="OQU83563"/>
    <property type="gene ID" value="SORBI_3005G134501"/>
</dbReference>
<reference evidence="3" key="3">
    <citation type="journal article" date="2018" name="Plant J.">
        <title>The Sorghum bicolor reference genome: improved assembly, gene annotations, a transcriptome atlas, and signatures of genome organization.</title>
        <authorList>
            <person name="McCormick R.F."/>
            <person name="Truong S.K."/>
            <person name="Sreedasyam A."/>
            <person name="Jenkins J."/>
            <person name="Shu S."/>
            <person name="Sims D."/>
            <person name="Kennedy M."/>
            <person name="Amirebrahimi M."/>
            <person name="Weers B.D."/>
            <person name="McKinley B."/>
            <person name="Mattison A."/>
            <person name="Morishige D.T."/>
            <person name="Grimwood J."/>
            <person name="Schmutz J."/>
            <person name="Mullet J.E."/>
        </authorList>
    </citation>
    <scope>NUCLEOTIDE SEQUENCE [LARGE SCALE GENOMIC DNA]</scope>
    <source>
        <strain evidence="3">cv. BTx623</strain>
    </source>
</reference>
<sequence>MVTDGGEKDSGHAAEWRFAQAAAAAKDEGALAVADDKMSILAVRFKINASVDAHDPRPVLPLAHGDPSVFPAFRIAAEAKDAMATAIWTGKYNYYPTGVGLPDARWYVRTVWLLEDLFIVPCQTWRSTTSNRRPTLVRPRPTRSSLAPSASTGSDVCCELISVGHRLVSIHQMPAVDHLPCAWLFVIIRFNSFQYY</sequence>
<dbReference type="AlphaFoldDB" id="A0A1Z5RIH4"/>
<name>A0A1Z5RIH4_SORBI</name>
<evidence type="ECO:0000256" key="1">
    <source>
        <dbReference type="SAM" id="MobiDB-lite"/>
    </source>
</evidence>
<gene>
    <name evidence="2" type="ORF">SORBI_3005G134501</name>
</gene>
<accession>A0A1Z5RIH4</accession>
<dbReference type="STRING" id="4558.A0A1Z5RIH4"/>
<dbReference type="Proteomes" id="UP000000768">
    <property type="component" value="Chromosome 5"/>
</dbReference>
<dbReference type="EMBL" id="CM000764">
    <property type="protein sequence ID" value="OQU83563.1"/>
    <property type="molecule type" value="Genomic_DNA"/>
</dbReference>
<dbReference type="PANTHER" id="PTHR45744">
    <property type="entry name" value="TYROSINE AMINOTRANSFERASE"/>
    <property type="match status" value="1"/>
</dbReference>
<reference evidence="2 3" key="1">
    <citation type="journal article" date="2009" name="Nature">
        <title>The Sorghum bicolor genome and the diversification of grasses.</title>
        <authorList>
            <person name="Paterson A.H."/>
            <person name="Bowers J.E."/>
            <person name="Bruggmann R."/>
            <person name="Dubchak I."/>
            <person name="Grimwood J."/>
            <person name="Gundlach H."/>
            <person name="Haberer G."/>
            <person name="Hellsten U."/>
            <person name="Mitros T."/>
            <person name="Poliakov A."/>
            <person name="Schmutz J."/>
            <person name="Spannagl M."/>
            <person name="Tang H."/>
            <person name="Wang X."/>
            <person name="Wicker T."/>
            <person name="Bharti A.K."/>
            <person name="Chapman J."/>
            <person name="Feltus F.A."/>
            <person name="Gowik U."/>
            <person name="Grigoriev I.V."/>
            <person name="Lyons E."/>
            <person name="Maher C.A."/>
            <person name="Martis M."/>
            <person name="Narechania A."/>
            <person name="Otillar R.P."/>
            <person name="Penning B.W."/>
            <person name="Salamov A.A."/>
            <person name="Wang Y."/>
            <person name="Zhang L."/>
            <person name="Carpita N.C."/>
            <person name="Freeling M."/>
            <person name="Gingle A.R."/>
            <person name="Hash C.T."/>
            <person name="Keller B."/>
            <person name="Klein P."/>
            <person name="Kresovich S."/>
            <person name="McCann M.C."/>
            <person name="Ming R."/>
            <person name="Peterson D.G."/>
            <person name="Mehboob-ur-Rahman"/>
            <person name="Ware D."/>
            <person name="Westhoff P."/>
            <person name="Mayer K.F."/>
            <person name="Messing J."/>
            <person name="Rokhsar D.S."/>
        </authorList>
    </citation>
    <scope>NUCLEOTIDE SEQUENCE [LARGE SCALE GENOMIC DNA]</scope>
    <source>
        <strain evidence="3">cv. BTx623</strain>
    </source>
</reference>
<evidence type="ECO:0000313" key="3">
    <source>
        <dbReference type="Proteomes" id="UP000000768"/>
    </source>
</evidence>
<dbReference type="FunCoup" id="A0A1Z5RIH4">
    <property type="interactions" value="1"/>
</dbReference>
<evidence type="ECO:0000313" key="2">
    <source>
        <dbReference type="EMBL" id="OQU83562.1"/>
    </source>
</evidence>
<proteinExistence type="predicted"/>
<organism evidence="2 3">
    <name type="scientific">Sorghum bicolor</name>
    <name type="common">Sorghum</name>
    <name type="synonym">Sorghum vulgare</name>
    <dbReference type="NCBI Taxonomy" id="4558"/>
    <lineage>
        <taxon>Eukaryota</taxon>
        <taxon>Viridiplantae</taxon>
        <taxon>Streptophyta</taxon>
        <taxon>Embryophyta</taxon>
        <taxon>Tracheophyta</taxon>
        <taxon>Spermatophyta</taxon>
        <taxon>Magnoliopsida</taxon>
        <taxon>Liliopsida</taxon>
        <taxon>Poales</taxon>
        <taxon>Poaceae</taxon>
        <taxon>PACMAD clade</taxon>
        <taxon>Panicoideae</taxon>
        <taxon>Andropogonodae</taxon>
        <taxon>Andropogoneae</taxon>
        <taxon>Sorghinae</taxon>
        <taxon>Sorghum</taxon>
    </lineage>
</organism>
<keyword evidence="3" id="KW-1185">Reference proteome</keyword>
<dbReference type="PANTHER" id="PTHR45744:SF5">
    <property type="entry name" value="NICOTIANAMINE AMINOTRANSFERASE 1"/>
    <property type="match status" value="1"/>
</dbReference>
<dbReference type="Gramene" id="OQU83562">
    <property type="protein sequence ID" value="OQU83562"/>
    <property type="gene ID" value="SORBI_3005G134501"/>
</dbReference>
<dbReference type="eggNOG" id="KOG0259">
    <property type="taxonomic scope" value="Eukaryota"/>
</dbReference>
<feature type="compositionally biased region" description="Low complexity" evidence="1">
    <location>
        <begin position="132"/>
        <end position="143"/>
    </location>
</feature>
<dbReference type="InParanoid" id="A0A1Z5RIH4"/>